<dbReference type="Proteomes" id="UP001162131">
    <property type="component" value="Unassembled WGS sequence"/>
</dbReference>
<dbReference type="EMBL" id="CAJZBQ010000001">
    <property type="protein sequence ID" value="CAG9310067.1"/>
    <property type="molecule type" value="Genomic_DNA"/>
</dbReference>
<comment type="caution">
    <text evidence="1">The sequence shown here is derived from an EMBL/GenBank/DDBJ whole genome shotgun (WGS) entry which is preliminary data.</text>
</comment>
<protein>
    <submittedName>
        <fullName evidence="1">Uncharacterized protein</fullName>
    </submittedName>
</protein>
<dbReference type="AlphaFoldDB" id="A0AAU9I717"/>
<evidence type="ECO:0000313" key="2">
    <source>
        <dbReference type="Proteomes" id="UP001162131"/>
    </source>
</evidence>
<proteinExistence type="predicted"/>
<reference evidence="1" key="1">
    <citation type="submission" date="2021-09" db="EMBL/GenBank/DDBJ databases">
        <authorList>
            <consortium name="AG Swart"/>
            <person name="Singh M."/>
            <person name="Singh A."/>
            <person name="Seah K."/>
            <person name="Emmerich C."/>
        </authorList>
    </citation>
    <scope>NUCLEOTIDE SEQUENCE</scope>
    <source>
        <strain evidence="1">ATCC30299</strain>
    </source>
</reference>
<accession>A0AAU9I717</accession>
<name>A0AAU9I717_9CILI</name>
<keyword evidence="2" id="KW-1185">Reference proteome</keyword>
<evidence type="ECO:0000313" key="1">
    <source>
        <dbReference type="EMBL" id="CAG9310067.1"/>
    </source>
</evidence>
<organism evidence="1 2">
    <name type="scientific">Blepharisma stoltei</name>
    <dbReference type="NCBI Taxonomy" id="1481888"/>
    <lineage>
        <taxon>Eukaryota</taxon>
        <taxon>Sar</taxon>
        <taxon>Alveolata</taxon>
        <taxon>Ciliophora</taxon>
        <taxon>Postciliodesmatophora</taxon>
        <taxon>Heterotrichea</taxon>
        <taxon>Heterotrichida</taxon>
        <taxon>Blepharismidae</taxon>
        <taxon>Blepharisma</taxon>
    </lineage>
</organism>
<gene>
    <name evidence="1" type="ORF">BSTOLATCC_MIC278</name>
</gene>
<sequence>MIEEIESQAENTTRKETENQIIDLESLISKSYNCHPSESSEIAIPEVNSLKPSDLCKKCRGAMYPNNNCDQMMQTDDDHSLISSEIDPIHSEIIDITLSIPKFNLPNSNIVDLSFFTPQAIPPTIMEAPPCFIVSAPQPISPPTIANPPCCIVPIPSHPILLNSTNQSNENLSLSMLPPQLSYNPNHFSNYFDVESTQIIPTKYPKRHIPSRGDIHNPDYSFIPC</sequence>